<keyword evidence="4" id="KW-0949">S-adenosyl-L-methionine</keyword>
<keyword evidence="1" id="KW-0963">Cytoplasm</keyword>
<accession>A0A0G4FSA2</accession>
<organism evidence="6 7">
    <name type="scientific">Vitrella brassicaformis (strain CCMP3155)</name>
    <dbReference type="NCBI Taxonomy" id="1169540"/>
    <lineage>
        <taxon>Eukaryota</taxon>
        <taxon>Sar</taxon>
        <taxon>Alveolata</taxon>
        <taxon>Colpodellida</taxon>
        <taxon>Vitrellaceae</taxon>
        <taxon>Vitrella</taxon>
    </lineage>
</organism>
<evidence type="ECO:0000256" key="5">
    <source>
        <dbReference type="SAM" id="MobiDB-lite"/>
    </source>
</evidence>
<keyword evidence="2" id="KW-0489">Methyltransferase</keyword>
<proteinExistence type="predicted"/>
<dbReference type="GO" id="GO:0032259">
    <property type="term" value="P:methylation"/>
    <property type="evidence" value="ECO:0007669"/>
    <property type="project" value="UniProtKB-KW"/>
</dbReference>
<dbReference type="Pfam" id="PF04013">
    <property type="entry name" value="Methyltrn_RNA_2"/>
    <property type="match status" value="1"/>
</dbReference>
<dbReference type="InterPro" id="IPR029026">
    <property type="entry name" value="tRNA_m1G_MTases_N"/>
</dbReference>
<keyword evidence="3" id="KW-0808">Transferase</keyword>
<dbReference type="AlphaFoldDB" id="A0A0G4FSA2"/>
<feature type="compositionally biased region" description="Basic and acidic residues" evidence="5">
    <location>
        <begin position="41"/>
        <end position="57"/>
    </location>
</feature>
<evidence type="ECO:0000256" key="1">
    <source>
        <dbReference type="ARBA" id="ARBA00022490"/>
    </source>
</evidence>
<evidence type="ECO:0000256" key="2">
    <source>
        <dbReference type="ARBA" id="ARBA00022603"/>
    </source>
</evidence>
<dbReference type="SUPFAM" id="SSF75217">
    <property type="entry name" value="alpha/beta knot"/>
    <property type="match status" value="1"/>
</dbReference>
<keyword evidence="7" id="KW-1185">Reference proteome</keyword>
<dbReference type="VEuPathDB" id="CryptoDB:Vbra_16060"/>
<evidence type="ECO:0000313" key="6">
    <source>
        <dbReference type="EMBL" id="CEM17538.1"/>
    </source>
</evidence>
<feature type="compositionally biased region" description="Low complexity" evidence="5">
    <location>
        <begin position="71"/>
        <end position="83"/>
    </location>
</feature>
<dbReference type="GO" id="GO:0008175">
    <property type="term" value="F:tRNA methyltransferase activity"/>
    <property type="evidence" value="ECO:0007669"/>
    <property type="project" value="InterPro"/>
</dbReference>
<sequence length="324" mass="35695">MGRNAKVTRTLDYQRQKKALKGKPWKVSRHKEARQQLKARLKAEKVSAQDMEVEHGPDNPVAATPAPAPTPTSAAAAAAATPPEKQSKKVSSSGPHRHFFIPVTERSADSRKFDPSHPYKQCNDILAGCFTASVCLSFGVRDNADITMVFGDETEDRRPSLTLKLDNKFYSALRDRNKRATEQAVISLMREALTASESPVKGATVERLPGSASFKAVFQRFVRAIDPEGTEGKLLVVLKEGGEPMLTWLGRVQRGGMTIGSKWPHLIVLLGAQHDVPPEEMQAIREVCVSERIDVQPLSLGPMAMHAKDCITVFQNYLDVDLQT</sequence>
<evidence type="ECO:0000256" key="4">
    <source>
        <dbReference type="ARBA" id="ARBA00022691"/>
    </source>
</evidence>
<dbReference type="EMBL" id="CDMY01000490">
    <property type="protein sequence ID" value="CEM17538.1"/>
    <property type="molecule type" value="Genomic_DNA"/>
</dbReference>
<evidence type="ECO:0000256" key="3">
    <source>
        <dbReference type="ARBA" id="ARBA00022679"/>
    </source>
</evidence>
<dbReference type="InParanoid" id="A0A0G4FSA2"/>
<feature type="compositionally biased region" description="Basic residues" evidence="5">
    <location>
        <begin position="16"/>
        <end position="40"/>
    </location>
</feature>
<feature type="region of interest" description="Disordered" evidence="5">
    <location>
        <begin position="1"/>
        <end position="97"/>
    </location>
</feature>
<name>A0A0G4FSA2_VITBC</name>
<dbReference type="Gene3D" id="3.40.1280.10">
    <property type="match status" value="1"/>
</dbReference>
<evidence type="ECO:0000313" key="7">
    <source>
        <dbReference type="Proteomes" id="UP000041254"/>
    </source>
</evidence>
<dbReference type="Proteomes" id="UP000041254">
    <property type="component" value="Unassembled WGS sequence"/>
</dbReference>
<protein>
    <submittedName>
        <fullName evidence="6">Uncharacterized protein</fullName>
    </submittedName>
</protein>
<gene>
    <name evidence="6" type="ORF">Vbra_16060</name>
</gene>
<dbReference type="InterPro" id="IPR007158">
    <property type="entry name" value="TrmY"/>
</dbReference>
<dbReference type="InterPro" id="IPR029028">
    <property type="entry name" value="Alpha/beta_knot_MTases"/>
</dbReference>
<reference evidence="6 7" key="1">
    <citation type="submission" date="2014-11" db="EMBL/GenBank/DDBJ databases">
        <authorList>
            <person name="Zhu J."/>
            <person name="Qi W."/>
            <person name="Song R."/>
        </authorList>
    </citation>
    <scope>NUCLEOTIDE SEQUENCE [LARGE SCALE GENOMIC DNA]</scope>
</reference>